<evidence type="ECO:0000259" key="5">
    <source>
        <dbReference type="PROSITE" id="PS51464"/>
    </source>
</evidence>
<dbReference type="GO" id="GO:0003700">
    <property type="term" value="F:DNA-binding transcription factor activity"/>
    <property type="evidence" value="ECO:0007669"/>
    <property type="project" value="InterPro"/>
</dbReference>
<dbReference type="InterPro" id="IPR046348">
    <property type="entry name" value="SIS_dom_sf"/>
</dbReference>
<gene>
    <name evidence="6" type="ORF">UR08_01030</name>
</gene>
<dbReference type="AlphaFoldDB" id="A0A3D8TT55"/>
<proteinExistence type="predicted"/>
<keyword evidence="3" id="KW-0804">Transcription</keyword>
<evidence type="ECO:0000256" key="1">
    <source>
        <dbReference type="ARBA" id="ARBA00023015"/>
    </source>
</evidence>
<sequence length="248" mass="28026">MLEKISMVQQLSDSDEALRTFIFKNPAQIFQLSAREIAAKIPCSSATVTRFVKKCGFLSFRDFQIYIRNEVENMTGTSMTKRIFLEQIFVDQVFEADINEQITRVGELFQAADWICCIGMGSSGIMAEYAARKLNMIGFKALSSNEPYAPFLKREAKENGNVVLLFSSSGETREMVELAQLLKSYDKTIISVTNSGDNLLANLSSINLCYYTEKQRLPYQFDLSSQVPVVALIEYLVAYCYHLQAAEN</sequence>
<feature type="domain" description="SIS" evidence="5">
    <location>
        <begin position="105"/>
        <end position="248"/>
    </location>
</feature>
<keyword evidence="1" id="KW-0805">Transcription regulation</keyword>
<dbReference type="PROSITE" id="PS51071">
    <property type="entry name" value="HTH_RPIR"/>
    <property type="match status" value="1"/>
</dbReference>
<accession>A0A3D8TT55</accession>
<evidence type="ECO:0000259" key="4">
    <source>
        <dbReference type="PROSITE" id="PS51071"/>
    </source>
</evidence>
<organism evidence="6 7">
    <name type="scientific">Listeria kieliensis</name>
    <dbReference type="NCBI Taxonomy" id="1621700"/>
    <lineage>
        <taxon>Bacteria</taxon>
        <taxon>Bacillati</taxon>
        <taxon>Bacillota</taxon>
        <taxon>Bacilli</taxon>
        <taxon>Bacillales</taxon>
        <taxon>Listeriaceae</taxon>
        <taxon>Listeria</taxon>
    </lineage>
</organism>
<name>A0A3D8TT55_9LIST</name>
<dbReference type="GO" id="GO:0003677">
    <property type="term" value="F:DNA binding"/>
    <property type="evidence" value="ECO:0007669"/>
    <property type="project" value="UniProtKB-KW"/>
</dbReference>
<dbReference type="Proteomes" id="UP000257055">
    <property type="component" value="Unassembled WGS sequence"/>
</dbReference>
<evidence type="ECO:0000313" key="7">
    <source>
        <dbReference type="Proteomes" id="UP000257055"/>
    </source>
</evidence>
<dbReference type="Gene3D" id="1.10.10.10">
    <property type="entry name" value="Winged helix-like DNA-binding domain superfamily/Winged helix DNA-binding domain"/>
    <property type="match status" value="1"/>
</dbReference>
<keyword evidence="6" id="KW-0413">Isomerase</keyword>
<dbReference type="PANTHER" id="PTHR30514">
    <property type="entry name" value="GLUCOKINASE"/>
    <property type="match status" value="1"/>
</dbReference>
<protein>
    <submittedName>
        <fullName evidence="6">Sugar isomerase</fullName>
    </submittedName>
</protein>
<dbReference type="PROSITE" id="PS51464">
    <property type="entry name" value="SIS"/>
    <property type="match status" value="1"/>
</dbReference>
<dbReference type="InterPro" id="IPR035472">
    <property type="entry name" value="RpiR-like_SIS"/>
</dbReference>
<keyword evidence="7" id="KW-1185">Reference proteome</keyword>
<evidence type="ECO:0000313" key="6">
    <source>
        <dbReference type="EMBL" id="RDX02150.1"/>
    </source>
</evidence>
<dbReference type="GO" id="GO:0097367">
    <property type="term" value="F:carbohydrate derivative binding"/>
    <property type="evidence" value="ECO:0007669"/>
    <property type="project" value="InterPro"/>
</dbReference>
<dbReference type="CDD" id="cd05013">
    <property type="entry name" value="SIS_RpiR"/>
    <property type="match status" value="1"/>
</dbReference>
<reference evidence="7" key="1">
    <citation type="submission" date="2015-04" db="EMBL/GenBank/DDBJ databases">
        <authorList>
            <person name="Schardt J."/>
            <person name="Mueller-Herbst S."/>
            <person name="Scherer S."/>
            <person name="Huptas C."/>
        </authorList>
    </citation>
    <scope>NUCLEOTIDE SEQUENCE [LARGE SCALE GENOMIC DNA]</scope>
    <source>
        <strain evidence="7">Kiel-L1</strain>
    </source>
</reference>
<dbReference type="InterPro" id="IPR001347">
    <property type="entry name" value="SIS_dom"/>
</dbReference>
<evidence type="ECO:0000256" key="3">
    <source>
        <dbReference type="ARBA" id="ARBA00023163"/>
    </source>
</evidence>
<dbReference type="Pfam" id="PF01380">
    <property type="entry name" value="SIS"/>
    <property type="match status" value="1"/>
</dbReference>
<feature type="domain" description="HTH rpiR-type" evidence="4">
    <location>
        <begin position="1"/>
        <end position="74"/>
    </location>
</feature>
<dbReference type="PANTHER" id="PTHR30514:SF1">
    <property type="entry name" value="HTH-TYPE TRANSCRIPTIONAL REGULATOR HEXR-RELATED"/>
    <property type="match status" value="1"/>
</dbReference>
<dbReference type="InterPro" id="IPR000281">
    <property type="entry name" value="HTH_RpiR"/>
</dbReference>
<keyword evidence="2" id="KW-0238">DNA-binding</keyword>
<dbReference type="SUPFAM" id="SSF46689">
    <property type="entry name" value="Homeodomain-like"/>
    <property type="match status" value="1"/>
</dbReference>
<dbReference type="Gene3D" id="3.40.50.10490">
    <property type="entry name" value="Glucose-6-phosphate isomerase like protein, domain 1"/>
    <property type="match status" value="1"/>
</dbReference>
<dbReference type="Pfam" id="PF01418">
    <property type="entry name" value="HTH_6"/>
    <property type="match status" value="1"/>
</dbReference>
<evidence type="ECO:0000256" key="2">
    <source>
        <dbReference type="ARBA" id="ARBA00023125"/>
    </source>
</evidence>
<dbReference type="InterPro" id="IPR047640">
    <property type="entry name" value="RpiR-like"/>
</dbReference>
<comment type="caution">
    <text evidence="6">The sequence shown here is derived from an EMBL/GenBank/DDBJ whole genome shotgun (WGS) entry which is preliminary data.</text>
</comment>
<dbReference type="SUPFAM" id="SSF53697">
    <property type="entry name" value="SIS domain"/>
    <property type="match status" value="1"/>
</dbReference>
<dbReference type="InterPro" id="IPR009057">
    <property type="entry name" value="Homeodomain-like_sf"/>
</dbReference>
<dbReference type="EMBL" id="LARY01000001">
    <property type="protein sequence ID" value="RDX02150.1"/>
    <property type="molecule type" value="Genomic_DNA"/>
</dbReference>
<dbReference type="RefSeq" id="WP_115751820.1">
    <property type="nucleotide sequence ID" value="NZ_LARY01000001.1"/>
</dbReference>
<dbReference type="GO" id="GO:0016853">
    <property type="term" value="F:isomerase activity"/>
    <property type="evidence" value="ECO:0007669"/>
    <property type="project" value="UniProtKB-KW"/>
</dbReference>
<dbReference type="GO" id="GO:1901135">
    <property type="term" value="P:carbohydrate derivative metabolic process"/>
    <property type="evidence" value="ECO:0007669"/>
    <property type="project" value="InterPro"/>
</dbReference>
<dbReference type="InterPro" id="IPR036388">
    <property type="entry name" value="WH-like_DNA-bd_sf"/>
</dbReference>